<organism evidence="4 5">
    <name type="scientific">Faecalibacillus intestinalis</name>
    <dbReference type="NCBI Taxonomy" id="1982626"/>
    <lineage>
        <taxon>Bacteria</taxon>
        <taxon>Bacillati</taxon>
        <taxon>Bacillota</taxon>
        <taxon>Erysipelotrichia</taxon>
        <taxon>Erysipelotrichales</taxon>
        <taxon>Coprobacillaceae</taxon>
        <taxon>Faecalibacillus</taxon>
    </lineage>
</organism>
<dbReference type="EMBL" id="PYLQ01000015">
    <property type="protein sequence ID" value="PST39865.1"/>
    <property type="molecule type" value="Genomic_DNA"/>
</dbReference>
<dbReference type="InterPro" id="IPR001387">
    <property type="entry name" value="Cro/C1-type_HTH"/>
</dbReference>
<dbReference type="PROSITE" id="PS50943">
    <property type="entry name" value="HTH_CROC1"/>
    <property type="match status" value="1"/>
</dbReference>
<feature type="domain" description="HTH cro/C1-type" evidence="3">
    <location>
        <begin position="10"/>
        <end position="64"/>
    </location>
</feature>
<evidence type="ECO:0000313" key="4">
    <source>
        <dbReference type="EMBL" id="PST39865.1"/>
    </source>
</evidence>
<dbReference type="PANTHER" id="PTHR46558">
    <property type="entry name" value="TRACRIPTIONAL REGULATORY PROTEIN-RELATED-RELATED"/>
    <property type="match status" value="1"/>
</dbReference>
<keyword evidence="1" id="KW-0238">DNA-binding</keyword>
<protein>
    <submittedName>
        <fullName evidence="4">XRE family transcriptional regulator</fullName>
    </submittedName>
</protein>
<dbReference type="SUPFAM" id="SSF47413">
    <property type="entry name" value="lambda repressor-like DNA-binding domains"/>
    <property type="match status" value="1"/>
</dbReference>
<dbReference type="Pfam" id="PF01381">
    <property type="entry name" value="HTH_3"/>
    <property type="match status" value="1"/>
</dbReference>
<reference evidence="4 5" key="1">
    <citation type="journal article" date="2019" name="Int. J. Syst. Evol. Microbiol.">
        <title>Faecalibacillus intestinalis gen. nov., sp. nov. and Faecalibacillus faecis sp. nov., isolated from human faeces.</title>
        <authorList>
            <person name="Seo B."/>
            <person name="Jeon K."/>
            <person name="Baek I."/>
            <person name="Lee Y.M."/>
            <person name="Baek K."/>
            <person name="Ko G."/>
        </authorList>
    </citation>
    <scope>NUCLEOTIDE SEQUENCE [LARGE SCALE GENOMIC DNA]</scope>
    <source>
        <strain evidence="4 5">SNUG30099</strain>
    </source>
</reference>
<dbReference type="CDD" id="cd00093">
    <property type="entry name" value="HTH_XRE"/>
    <property type="match status" value="1"/>
</dbReference>
<dbReference type="Gene3D" id="1.10.260.40">
    <property type="entry name" value="lambda repressor-like DNA-binding domains"/>
    <property type="match status" value="1"/>
</dbReference>
<name>A0A2T3FX50_9FIRM</name>
<dbReference type="Proteomes" id="UP000240974">
    <property type="component" value="Unassembled WGS sequence"/>
</dbReference>
<comment type="caution">
    <text evidence="4">The sequence shown here is derived from an EMBL/GenBank/DDBJ whole genome shotgun (WGS) entry which is preliminary data.</text>
</comment>
<accession>A0A2T3FX50</accession>
<evidence type="ECO:0000313" key="5">
    <source>
        <dbReference type="Proteomes" id="UP000240974"/>
    </source>
</evidence>
<keyword evidence="2" id="KW-0472">Membrane</keyword>
<feature type="transmembrane region" description="Helical" evidence="2">
    <location>
        <begin position="127"/>
        <end position="148"/>
    </location>
</feature>
<dbReference type="AlphaFoldDB" id="A0A2T3FX50"/>
<evidence type="ECO:0000256" key="1">
    <source>
        <dbReference type="ARBA" id="ARBA00023125"/>
    </source>
</evidence>
<dbReference type="RefSeq" id="WP_022002327.1">
    <property type="nucleotide sequence ID" value="NZ_AP031432.1"/>
</dbReference>
<keyword evidence="5" id="KW-1185">Reference proteome</keyword>
<dbReference type="SMART" id="SM00530">
    <property type="entry name" value="HTH_XRE"/>
    <property type="match status" value="1"/>
</dbReference>
<proteinExistence type="predicted"/>
<keyword evidence="2" id="KW-0812">Transmembrane</keyword>
<keyword evidence="2" id="KW-1133">Transmembrane helix</keyword>
<evidence type="ECO:0000256" key="2">
    <source>
        <dbReference type="SAM" id="Phobius"/>
    </source>
</evidence>
<dbReference type="PANTHER" id="PTHR46558:SF11">
    <property type="entry name" value="HTH-TYPE TRANSCRIPTIONAL REGULATOR XRE"/>
    <property type="match status" value="1"/>
</dbReference>
<dbReference type="GO" id="GO:0003677">
    <property type="term" value="F:DNA binding"/>
    <property type="evidence" value="ECO:0007669"/>
    <property type="project" value="UniProtKB-KW"/>
</dbReference>
<dbReference type="InterPro" id="IPR010982">
    <property type="entry name" value="Lambda_DNA-bd_dom_sf"/>
</dbReference>
<sequence length="202" mass="23852">MNQEKIGNFIAQRRKDKKLTQAKLASYLGISDRTISKWERGKGLPDPMYMLELCRILDISVNELLTGEFIEERNYQQKAEDNLLMMAGQEVKQTKKMFFYENVIGIGSTSIFLILIFMSVYFVENSVLKIILFILSFIFLIIGVSVALKIETEEGYYECQKCHHKYIPSYQQVYFAMHYGRTRYMKCPHCQKRSWQKKIYSK</sequence>
<feature type="transmembrane region" description="Helical" evidence="2">
    <location>
        <begin position="99"/>
        <end position="121"/>
    </location>
</feature>
<evidence type="ECO:0000259" key="3">
    <source>
        <dbReference type="PROSITE" id="PS50943"/>
    </source>
</evidence>
<gene>
    <name evidence="4" type="ORF">C7U54_10290</name>
</gene>